<dbReference type="EMBL" id="LROM01000156">
    <property type="protein sequence ID" value="OEZ90703.1"/>
    <property type="molecule type" value="Genomic_DNA"/>
</dbReference>
<gene>
    <name evidence="2" type="ORF">DUPY_53100</name>
</gene>
<protein>
    <submittedName>
        <fullName evidence="2">Uncharacterized protein</fullName>
    </submittedName>
</protein>
<keyword evidence="3" id="KW-1185">Reference proteome</keyword>
<dbReference type="PATRIC" id="fig|762836.4.peg.5454"/>
<feature type="compositionally biased region" description="Basic and acidic residues" evidence="1">
    <location>
        <begin position="119"/>
        <end position="145"/>
    </location>
</feature>
<feature type="compositionally biased region" description="Low complexity" evidence="1">
    <location>
        <begin position="159"/>
        <end position="168"/>
    </location>
</feature>
<dbReference type="AlphaFoldDB" id="A0A1E7W4M8"/>
<feature type="region of interest" description="Disordered" evidence="1">
    <location>
        <begin position="93"/>
        <end position="174"/>
    </location>
</feature>
<evidence type="ECO:0000256" key="1">
    <source>
        <dbReference type="SAM" id="MobiDB-lite"/>
    </source>
</evidence>
<proteinExistence type="predicted"/>
<dbReference type="RefSeq" id="WP_141749700.1">
    <property type="nucleotide sequence ID" value="NZ_LROM01000156.1"/>
</dbReference>
<reference evidence="3" key="1">
    <citation type="journal article" date="2016" name="Front. Microbiol.">
        <title>Molecular Keys to the Janthinobacterium and Duganella spp. Interaction with the Plant Pathogen Fusarium graminearum.</title>
        <authorList>
            <person name="Haack F.S."/>
            <person name="Poehlein A."/>
            <person name="Kroger C."/>
            <person name="Voigt C.A."/>
            <person name="Piepenbring M."/>
            <person name="Bode H.B."/>
            <person name="Daniel R."/>
            <person name="Schafer W."/>
            <person name="Streit W.R."/>
        </authorList>
    </citation>
    <scope>NUCLEOTIDE SEQUENCE [LARGE SCALE GENOMIC DNA]</scope>
    <source>
        <strain evidence="3">T54</strain>
    </source>
</reference>
<evidence type="ECO:0000313" key="3">
    <source>
        <dbReference type="Proteomes" id="UP000175989"/>
    </source>
</evidence>
<evidence type="ECO:0000313" key="2">
    <source>
        <dbReference type="EMBL" id="OEZ90703.1"/>
    </source>
</evidence>
<dbReference type="Proteomes" id="UP000175989">
    <property type="component" value="Unassembled WGS sequence"/>
</dbReference>
<sequence length="275" mass="30409">MARARNIKPGFYKNYKLADLGPHAQLLFAGLWGLADREGRLEDKPRLIKAEIFPYYDCDVNGVLTELERECFISRYEVEGQAVIQVMNFRKHQTPHNTEKASTLPVKPAANPHECSTSDIHRELTADTQKSNDGKPPDSLIHRFTDSLIPDSPKKHSPPADAAEPAAPKISPKARLLEAGVTEQTATDWLALRKAKKAPVTQTVVTKIWFEAEKAGLTMEAALALCCARGWQGFEAKWVLAPSTGSPRAGPAQPSRHSNFENLDYSEGIENGRIT</sequence>
<organism evidence="2 3">
    <name type="scientific">Duganella phyllosphaerae</name>
    <dbReference type="NCBI Taxonomy" id="762836"/>
    <lineage>
        <taxon>Bacteria</taxon>
        <taxon>Pseudomonadati</taxon>
        <taxon>Pseudomonadota</taxon>
        <taxon>Betaproteobacteria</taxon>
        <taxon>Burkholderiales</taxon>
        <taxon>Oxalobacteraceae</taxon>
        <taxon>Telluria group</taxon>
        <taxon>Duganella</taxon>
    </lineage>
</organism>
<dbReference type="OrthoDB" id="5526813at2"/>
<accession>A0A1E7W4M8</accession>
<name>A0A1E7W4M8_9BURK</name>
<comment type="caution">
    <text evidence="2">The sequence shown here is derived from an EMBL/GenBank/DDBJ whole genome shotgun (WGS) entry which is preliminary data.</text>
</comment>